<evidence type="ECO:0000313" key="2">
    <source>
        <dbReference type="EMBL" id="CAE4598229.1"/>
    </source>
</evidence>
<gene>
    <name evidence="2" type="ORF">AMON00008_LOCUS27729</name>
</gene>
<name>A0A7S4QYX8_9DINO</name>
<feature type="compositionally biased region" description="Basic residues" evidence="1">
    <location>
        <begin position="25"/>
        <end position="46"/>
    </location>
</feature>
<organism evidence="2">
    <name type="scientific">Alexandrium monilatum</name>
    <dbReference type="NCBI Taxonomy" id="311494"/>
    <lineage>
        <taxon>Eukaryota</taxon>
        <taxon>Sar</taxon>
        <taxon>Alveolata</taxon>
        <taxon>Dinophyceae</taxon>
        <taxon>Gonyaulacales</taxon>
        <taxon>Pyrocystaceae</taxon>
        <taxon>Alexandrium</taxon>
    </lineage>
</organism>
<sequence length="168" mass="19435">MGGRRRRSPSDIYSYSEDYSESRSRSRRRHRTRRHRHGRRHRRRERERRDDRGDRGGRRGRSRGQRDDCLGALPQKGREGRTSGPVGGNGACDGNPGDWQHDLKDFIRKNRLDDRTQDALYQLGKRDACEVMGTDGGKNSFILDENVRNPDAVIMSRIRRLGDKGAAY</sequence>
<evidence type="ECO:0000256" key="1">
    <source>
        <dbReference type="SAM" id="MobiDB-lite"/>
    </source>
</evidence>
<feature type="region of interest" description="Disordered" evidence="1">
    <location>
        <begin position="1"/>
        <end position="100"/>
    </location>
</feature>
<accession>A0A7S4QYX8</accession>
<proteinExistence type="predicted"/>
<protein>
    <submittedName>
        <fullName evidence="2">Uncharacterized protein</fullName>
    </submittedName>
</protein>
<feature type="compositionally biased region" description="Basic and acidic residues" evidence="1">
    <location>
        <begin position="47"/>
        <end position="57"/>
    </location>
</feature>
<dbReference type="EMBL" id="HBNR01039998">
    <property type="protein sequence ID" value="CAE4598229.1"/>
    <property type="molecule type" value="Transcribed_RNA"/>
</dbReference>
<reference evidence="2" key="1">
    <citation type="submission" date="2021-01" db="EMBL/GenBank/DDBJ databases">
        <authorList>
            <person name="Corre E."/>
            <person name="Pelletier E."/>
            <person name="Niang G."/>
            <person name="Scheremetjew M."/>
            <person name="Finn R."/>
            <person name="Kale V."/>
            <person name="Holt S."/>
            <person name="Cochrane G."/>
            <person name="Meng A."/>
            <person name="Brown T."/>
            <person name="Cohen L."/>
        </authorList>
    </citation>
    <scope>NUCLEOTIDE SEQUENCE</scope>
    <source>
        <strain evidence="2">CCMP3105</strain>
    </source>
</reference>
<dbReference type="AlphaFoldDB" id="A0A7S4QYX8"/>